<dbReference type="Proteomes" id="UP000297299">
    <property type="component" value="Unassembled WGS sequence"/>
</dbReference>
<organism evidence="1 2">
    <name type="scientific">Botryotinia calthae</name>
    <dbReference type="NCBI Taxonomy" id="38488"/>
    <lineage>
        <taxon>Eukaryota</taxon>
        <taxon>Fungi</taxon>
        <taxon>Dikarya</taxon>
        <taxon>Ascomycota</taxon>
        <taxon>Pezizomycotina</taxon>
        <taxon>Leotiomycetes</taxon>
        <taxon>Helotiales</taxon>
        <taxon>Sclerotiniaceae</taxon>
        <taxon>Botryotinia</taxon>
    </lineage>
</organism>
<dbReference type="OrthoDB" id="6105938at2759"/>
<dbReference type="PANTHER" id="PTHR38846">
    <property type="entry name" value="C3H1-TYPE DOMAIN-CONTAINING PROTEIN"/>
    <property type="match status" value="1"/>
</dbReference>
<sequence>MPRRRPNIAGDFDAYFGNVSDLRNWQKLCADVKISGAWNLESINACKKALSQVHVNICQLLEAYRDNEPVIRFSDKNELLAYTIKYHKFYPLSKAKKGGPVRGLLFKRE</sequence>
<protein>
    <submittedName>
        <fullName evidence="1">Uncharacterized protein</fullName>
    </submittedName>
</protein>
<dbReference type="AlphaFoldDB" id="A0A4Y8CZJ6"/>
<gene>
    <name evidence="1" type="ORF">BOTCAL_0197g00140</name>
</gene>
<proteinExistence type="predicted"/>
<evidence type="ECO:0000313" key="2">
    <source>
        <dbReference type="Proteomes" id="UP000297299"/>
    </source>
</evidence>
<reference evidence="1 2" key="1">
    <citation type="submission" date="2017-11" db="EMBL/GenBank/DDBJ databases">
        <title>Comparative genomics of Botrytis spp.</title>
        <authorList>
            <person name="Valero-Jimenez C.A."/>
            <person name="Tapia P."/>
            <person name="Veloso J."/>
            <person name="Silva-Moreno E."/>
            <person name="Staats M."/>
            <person name="Valdes J.H."/>
            <person name="Van Kan J.A.L."/>
        </authorList>
    </citation>
    <scope>NUCLEOTIDE SEQUENCE [LARGE SCALE GENOMIC DNA]</scope>
    <source>
        <strain evidence="1 2">MUCL2830</strain>
    </source>
</reference>
<accession>A0A4Y8CZJ6</accession>
<evidence type="ECO:0000313" key="1">
    <source>
        <dbReference type="EMBL" id="TEY58882.1"/>
    </source>
</evidence>
<dbReference type="PANTHER" id="PTHR38846:SF1">
    <property type="entry name" value="C3H1-TYPE DOMAIN-CONTAINING PROTEIN"/>
    <property type="match status" value="1"/>
</dbReference>
<dbReference type="EMBL" id="PHWZ01000197">
    <property type="protein sequence ID" value="TEY58882.1"/>
    <property type="molecule type" value="Genomic_DNA"/>
</dbReference>
<keyword evidence="2" id="KW-1185">Reference proteome</keyword>
<name>A0A4Y8CZJ6_9HELO</name>
<comment type="caution">
    <text evidence="1">The sequence shown here is derived from an EMBL/GenBank/DDBJ whole genome shotgun (WGS) entry which is preliminary data.</text>
</comment>
<dbReference type="STRING" id="38488.A0A4Y8CZJ6"/>